<sequence length="218" mass="23524">MGYTIHGRTCDGIRAIISYPMVALILLVALFAAAPGNASESSASDQGPDQADFPKVRVITTEGAFEIRLRPDLAPNTVENFLSYVDQGFYDNTLFHRVIPGFMIQGGGFDTDMGQKATDDPVVNESRQTAKNLRGTIAMARTRNPDSATSQFFINLTDNPHLDASASRPGYTVFGSVIDGMGVVDAIAGVDTTRVRGMADVPRKPVIIEEIRRVEAGQ</sequence>
<keyword evidence="2 4" id="KW-0697">Rotamase</keyword>
<dbReference type="GO" id="GO:0006457">
    <property type="term" value="P:protein folding"/>
    <property type="evidence" value="ECO:0007669"/>
    <property type="project" value="InterPro"/>
</dbReference>
<evidence type="ECO:0000256" key="2">
    <source>
        <dbReference type="ARBA" id="ARBA00023110"/>
    </source>
</evidence>
<dbReference type="Proteomes" id="UP000198644">
    <property type="component" value="Unassembled WGS sequence"/>
</dbReference>
<dbReference type="EMBL" id="FOYW01000001">
    <property type="protein sequence ID" value="SFR43466.1"/>
    <property type="molecule type" value="Genomic_DNA"/>
</dbReference>
<evidence type="ECO:0000313" key="7">
    <source>
        <dbReference type="Proteomes" id="UP000198644"/>
    </source>
</evidence>
<dbReference type="Gene3D" id="2.40.100.10">
    <property type="entry name" value="Cyclophilin-like"/>
    <property type="match status" value="1"/>
</dbReference>
<dbReference type="SUPFAM" id="SSF50891">
    <property type="entry name" value="Cyclophilin-like"/>
    <property type="match status" value="1"/>
</dbReference>
<gene>
    <name evidence="6" type="ORF">SAMN05216203_0281</name>
</gene>
<accession>A0A1I6GMW1</accession>
<comment type="similarity">
    <text evidence="1 4">Belongs to the cyclophilin-type PPIase family.</text>
</comment>
<dbReference type="EC" id="5.2.1.8" evidence="4"/>
<dbReference type="InterPro" id="IPR020892">
    <property type="entry name" value="Cyclophilin-type_PPIase_CS"/>
</dbReference>
<name>A0A1I6GMW1_9GAMM</name>
<proteinExistence type="inferred from homology"/>
<feature type="domain" description="PPIase cyclophilin-type" evidence="5">
    <location>
        <begin position="63"/>
        <end position="213"/>
    </location>
</feature>
<dbReference type="PROSITE" id="PS50072">
    <property type="entry name" value="CSA_PPIASE_2"/>
    <property type="match status" value="1"/>
</dbReference>
<protein>
    <recommendedName>
        <fullName evidence="4">Peptidyl-prolyl cis-trans isomerase</fullName>
        <shortName evidence="4">PPIase</shortName>
        <ecNumber evidence="4">5.2.1.8</ecNumber>
    </recommendedName>
</protein>
<dbReference type="InterPro" id="IPR002130">
    <property type="entry name" value="Cyclophilin-type_PPIase_dom"/>
</dbReference>
<dbReference type="InterPro" id="IPR044665">
    <property type="entry name" value="E_coli_cyclophilin_A-like"/>
</dbReference>
<dbReference type="AlphaFoldDB" id="A0A1I6GMW1"/>
<reference evidence="6 7" key="1">
    <citation type="submission" date="2016-10" db="EMBL/GenBank/DDBJ databases">
        <authorList>
            <person name="de Groot N.N."/>
        </authorList>
    </citation>
    <scope>NUCLEOTIDE SEQUENCE [LARGE SCALE GENOMIC DNA]</scope>
    <source>
        <strain evidence="6 7">CGMCC 1.9167</strain>
    </source>
</reference>
<organism evidence="6 7">
    <name type="scientific">Marinobacter daqiaonensis</name>
    <dbReference type="NCBI Taxonomy" id="650891"/>
    <lineage>
        <taxon>Bacteria</taxon>
        <taxon>Pseudomonadati</taxon>
        <taxon>Pseudomonadota</taxon>
        <taxon>Gammaproteobacteria</taxon>
        <taxon>Pseudomonadales</taxon>
        <taxon>Marinobacteraceae</taxon>
        <taxon>Marinobacter</taxon>
    </lineage>
</organism>
<evidence type="ECO:0000313" key="6">
    <source>
        <dbReference type="EMBL" id="SFR43466.1"/>
    </source>
</evidence>
<dbReference type="STRING" id="650891.SAMN05216203_0281"/>
<evidence type="ECO:0000256" key="3">
    <source>
        <dbReference type="ARBA" id="ARBA00023235"/>
    </source>
</evidence>
<evidence type="ECO:0000256" key="1">
    <source>
        <dbReference type="ARBA" id="ARBA00007365"/>
    </source>
</evidence>
<dbReference type="Pfam" id="PF00160">
    <property type="entry name" value="Pro_isomerase"/>
    <property type="match status" value="1"/>
</dbReference>
<dbReference type="PROSITE" id="PS00170">
    <property type="entry name" value="CSA_PPIASE_1"/>
    <property type="match status" value="1"/>
</dbReference>
<evidence type="ECO:0000259" key="5">
    <source>
        <dbReference type="PROSITE" id="PS50072"/>
    </source>
</evidence>
<dbReference type="GO" id="GO:0003755">
    <property type="term" value="F:peptidyl-prolyl cis-trans isomerase activity"/>
    <property type="evidence" value="ECO:0007669"/>
    <property type="project" value="UniProtKB-UniRule"/>
</dbReference>
<keyword evidence="3 4" id="KW-0413">Isomerase</keyword>
<dbReference type="PANTHER" id="PTHR43246">
    <property type="entry name" value="PEPTIDYL-PROLYL CIS-TRANS ISOMERASE CYP38, CHLOROPLASTIC"/>
    <property type="match status" value="1"/>
</dbReference>
<comment type="function">
    <text evidence="4">PPIases accelerate the folding of proteins. It catalyzes the cis-trans isomerization of proline imidic peptide bonds in oligopeptides.</text>
</comment>
<dbReference type="PRINTS" id="PR00153">
    <property type="entry name" value="CSAPPISMRASE"/>
</dbReference>
<comment type="catalytic activity">
    <reaction evidence="4">
        <text>[protein]-peptidylproline (omega=180) = [protein]-peptidylproline (omega=0)</text>
        <dbReference type="Rhea" id="RHEA:16237"/>
        <dbReference type="Rhea" id="RHEA-COMP:10747"/>
        <dbReference type="Rhea" id="RHEA-COMP:10748"/>
        <dbReference type="ChEBI" id="CHEBI:83833"/>
        <dbReference type="ChEBI" id="CHEBI:83834"/>
        <dbReference type="EC" id="5.2.1.8"/>
    </reaction>
</comment>
<keyword evidence="7" id="KW-1185">Reference proteome</keyword>
<evidence type="ECO:0000256" key="4">
    <source>
        <dbReference type="RuleBase" id="RU363019"/>
    </source>
</evidence>
<dbReference type="InterPro" id="IPR029000">
    <property type="entry name" value="Cyclophilin-like_dom_sf"/>
</dbReference>